<dbReference type="EMBL" id="CADCUV010000140">
    <property type="protein sequence ID" value="CAA9427763.1"/>
    <property type="molecule type" value="Genomic_DNA"/>
</dbReference>
<evidence type="ECO:0000256" key="1">
    <source>
        <dbReference type="ARBA" id="ARBA00022679"/>
    </source>
</evidence>
<dbReference type="PROSITE" id="PS51186">
    <property type="entry name" value="GNAT"/>
    <property type="match status" value="1"/>
</dbReference>
<sequence length="163" mass="17496">MTDVPAIRRGVAGEVEPALAVWRAAEEARRGGPAAPPHGERVRAHVENPDAFLFVAESGGAVVGMAVGMQGLADDGAGPPIRDLCHVGAVFVRPDRWGEGIGGALVDAVLAEARTRGYDRAQLWTNAQNPRAHRLYEARGFARTGREGQNDLEETIVHYARRL</sequence>
<name>A0A6J4Q139_9ACTN</name>
<evidence type="ECO:0000256" key="2">
    <source>
        <dbReference type="ARBA" id="ARBA00023315"/>
    </source>
</evidence>
<protein>
    <recommendedName>
        <fullName evidence="3">N-acetyltransferase domain-containing protein</fullName>
    </recommendedName>
</protein>
<feature type="domain" description="N-acetyltransferase" evidence="3">
    <location>
        <begin position="5"/>
        <end position="163"/>
    </location>
</feature>
<dbReference type="GO" id="GO:0016747">
    <property type="term" value="F:acyltransferase activity, transferring groups other than amino-acyl groups"/>
    <property type="evidence" value="ECO:0007669"/>
    <property type="project" value="InterPro"/>
</dbReference>
<dbReference type="PANTHER" id="PTHR43877">
    <property type="entry name" value="AMINOALKYLPHOSPHONATE N-ACETYLTRANSFERASE-RELATED-RELATED"/>
    <property type="match status" value="1"/>
</dbReference>
<dbReference type="Pfam" id="PF00583">
    <property type="entry name" value="Acetyltransf_1"/>
    <property type="match status" value="1"/>
</dbReference>
<dbReference type="Gene3D" id="3.40.630.30">
    <property type="match status" value="1"/>
</dbReference>
<dbReference type="InterPro" id="IPR016181">
    <property type="entry name" value="Acyl_CoA_acyltransferase"/>
</dbReference>
<accession>A0A6J4Q139</accession>
<dbReference type="AlphaFoldDB" id="A0A6J4Q139"/>
<reference evidence="4" key="1">
    <citation type="submission" date="2020-02" db="EMBL/GenBank/DDBJ databases">
        <authorList>
            <person name="Meier V. D."/>
        </authorList>
    </citation>
    <scope>NUCLEOTIDE SEQUENCE</scope>
    <source>
        <strain evidence="4">AVDCRST_MAG22</strain>
    </source>
</reference>
<keyword evidence="2" id="KW-0012">Acyltransferase</keyword>
<dbReference type="CDD" id="cd04301">
    <property type="entry name" value="NAT_SF"/>
    <property type="match status" value="1"/>
</dbReference>
<proteinExistence type="predicted"/>
<gene>
    <name evidence="4" type="ORF">AVDCRST_MAG22-3036</name>
</gene>
<dbReference type="SUPFAM" id="SSF55729">
    <property type="entry name" value="Acyl-CoA N-acyltransferases (Nat)"/>
    <property type="match status" value="1"/>
</dbReference>
<evidence type="ECO:0000259" key="3">
    <source>
        <dbReference type="PROSITE" id="PS51186"/>
    </source>
</evidence>
<keyword evidence="1" id="KW-0808">Transferase</keyword>
<dbReference type="InterPro" id="IPR050832">
    <property type="entry name" value="Bact_Acetyltransf"/>
</dbReference>
<dbReference type="InterPro" id="IPR000182">
    <property type="entry name" value="GNAT_dom"/>
</dbReference>
<organism evidence="4">
    <name type="scientific">uncultured Rubrobacteraceae bacterium</name>
    <dbReference type="NCBI Taxonomy" id="349277"/>
    <lineage>
        <taxon>Bacteria</taxon>
        <taxon>Bacillati</taxon>
        <taxon>Actinomycetota</taxon>
        <taxon>Rubrobacteria</taxon>
        <taxon>Rubrobacterales</taxon>
        <taxon>Rubrobacteraceae</taxon>
        <taxon>environmental samples</taxon>
    </lineage>
</organism>
<evidence type="ECO:0000313" key="4">
    <source>
        <dbReference type="EMBL" id="CAA9427763.1"/>
    </source>
</evidence>